<dbReference type="SUPFAM" id="SSF52172">
    <property type="entry name" value="CheY-like"/>
    <property type="match status" value="1"/>
</dbReference>
<name>A0ABU8I5T5_9SPHI</name>
<dbReference type="RefSeq" id="WP_336557593.1">
    <property type="nucleotide sequence ID" value="NZ_JAYLLN010000016.1"/>
</dbReference>
<dbReference type="InterPro" id="IPR001789">
    <property type="entry name" value="Sig_transdc_resp-reg_receiver"/>
</dbReference>
<sequence>MFKKVLIAEDHEIANISVQKTLHEFGIPDAKYVFYCDHALTWIKKAVAQGEPYDLLLTDIEFEDDDNQQELLNGLDLIRAVKTVQPDIKVIILSALDRTAEIDGLFKQGLVDAYVRKARKDAQHLKEALQAIAMNKTYKSPDLKKVTQEKNSHEFSSLDIHIVRFLYEGIPQKEMPKYLQERNIKPSSLSSIETVEFDEGCAGF</sequence>
<keyword evidence="1" id="KW-0597">Phosphoprotein</keyword>
<organism evidence="3 4">
    <name type="scientific">Sphingobacterium tenebrionis</name>
    <dbReference type="NCBI Taxonomy" id="3111775"/>
    <lineage>
        <taxon>Bacteria</taxon>
        <taxon>Pseudomonadati</taxon>
        <taxon>Bacteroidota</taxon>
        <taxon>Sphingobacteriia</taxon>
        <taxon>Sphingobacteriales</taxon>
        <taxon>Sphingobacteriaceae</taxon>
        <taxon>Sphingobacterium</taxon>
    </lineage>
</organism>
<dbReference type="Proteomes" id="UP001363035">
    <property type="component" value="Unassembled WGS sequence"/>
</dbReference>
<feature type="modified residue" description="4-aspartylphosphate" evidence="1">
    <location>
        <position position="59"/>
    </location>
</feature>
<evidence type="ECO:0000256" key="1">
    <source>
        <dbReference type="PROSITE-ProRule" id="PRU00169"/>
    </source>
</evidence>
<reference evidence="3 4" key="1">
    <citation type="submission" date="2024-01" db="EMBL/GenBank/DDBJ databases">
        <title>Sphingobacterium tenebrionis sp. nov., a novel endophyte isolated from tenebrio molitor intestines.</title>
        <authorList>
            <person name="Zhang C."/>
        </authorList>
    </citation>
    <scope>NUCLEOTIDE SEQUENCE [LARGE SCALE GENOMIC DNA]</scope>
    <source>
        <strain evidence="3 4">PU5-4</strain>
    </source>
</reference>
<evidence type="ECO:0000259" key="2">
    <source>
        <dbReference type="PROSITE" id="PS50110"/>
    </source>
</evidence>
<feature type="domain" description="Response regulatory" evidence="2">
    <location>
        <begin position="4"/>
        <end position="132"/>
    </location>
</feature>
<dbReference type="PROSITE" id="PS50110">
    <property type="entry name" value="RESPONSE_REGULATORY"/>
    <property type="match status" value="1"/>
</dbReference>
<evidence type="ECO:0000313" key="4">
    <source>
        <dbReference type="Proteomes" id="UP001363035"/>
    </source>
</evidence>
<gene>
    <name evidence="3" type="ORF">VJ786_08160</name>
</gene>
<dbReference type="InterPro" id="IPR011006">
    <property type="entry name" value="CheY-like_superfamily"/>
</dbReference>
<proteinExistence type="predicted"/>
<keyword evidence="4" id="KW-1185">Reference proteome</keyword>
<dbReference type="Pfam" id="PF00072">
    <property type="entry name" value="Response_reg"/>
    <property type="match status" value="1"/>
</dbReference>
<evidence type="ECO:0000313" key="3">
    <source>
        <dbReference type="EMBL" id="MEI5984873.1"/>
    </source>
</evidence>
<dbReference type="SMART" id="SM00448">
    <property type="entry name" value="REC"/>
    <property type="match status" value="1"/>
</dbReference>
<accession>A0ABU8I5T5</accession>
<protein>
    <submittedName>
        <fullName evidence="3">Response regulator</fullName>
    </submittedName>
</protein>
<dbReference type="Gene3D" id="3.40.50.2300">
    <property type="match status" value="1"/>
</dbReference>
<dbReference type="EMBL" id="JAYLLN010000016">
    <property type="protein sequence ID" value="MEI5984873.1"/>
    <property type="molecule type" value="Genomic_DNA"/>
</dbReference>
<comment type="caution">
    <text evidence="3">The sequence shown here is derived from an EMBL/GenBank/DDBJ whole genome shotgun (WGS) entry which is preliminary data.</text>
</comment>